<protein>
    <recommendedName>
        <fullName evidence="2">Signal transduction histidine kinase internal region domain-containing protein</fullName>
    </recommendedName>
</protein>
<dbReference type="PANTHER" id="PTHR34220">
    <property type="entry name" value="SENSOR HISTIDINE KINASE YPDA"/>
    <property type="match status" value="1"/>
</dbReference>
<dbReference type="GO" id="GO:0016020">
    <property type="term" value="C:membrane"/>
    <property type="evidence" value="ECO:0007669"/>
    <property type="project" value="InterPro"/>
</dbReference>
<dbReference type="GO" id="GO:0000155">
    <property type="term" value="F:phosphorelay sensor kinase activity"/>
    <property type="evidence" value="ECO:0007669"/>
    <property type="project" value="InterPro"/>
</dbReference>
<dbReference type="Proteomes" id="UP000191680">
    <property type="component" value="Unassembled WGS sequence"/>
</dbReference>
<gene>
    <name evidence="3" type="ORF">BUL40_12110</name>
</gene>
<dbReference type="RefSeq" id="WP_176465479.1">
    <property type="nucleotide sequence ID" value="NZ_MTBC01000008.1"/>
</dbReference>
<feature type="transmembrane region" description="Helical" evidence="1">
    <location>
        <begin position="96"/>
        <end position="118"/>
    </location>
</feature>
<dbReference type="EMBL" id="MTBC01000008">
    <property type="protein sequence ID" value="OQD42157.1"/>
    <property type="molecule type" value="Genomic_DNA"/>
</dbReference>
<feature type="transmembrane region" description="Helical" evidence="1">
    <location>
        <begin position="55"/>
        <end position="76"/>
    </location>
</feature>
<keyword evidence="4" id="KW-1185">Reference proteome</keyword>
<evidence type="ECO:0000256" key="1">
    <source>
        <dbReference type="SAM" id="Phobius"/>
    </source>
</evidence>
<evidence type="ECO:0000313" key="4">
    <source>
        <dbReference type="Proteomes" id="UP000191680"/>
    </source>
</evidence>
<name>A0A1V6LQ49_9FLAO</name>
<accession>A0A1V6LQ49</accession>
<evidence type="ECO:0000259" key="2">
    <source>
        <dbReference type="Pfam" id="PF06580"/>
    </source>
</evidence>
<feature type="transmembrane region" description="Helical" evidence="1">
    <location>
        <begin position="24"/>
        <end position="43"/>
    </location>
</feature>
<dbReference type="InterPro" id="IPR010559">
    <property type="entry name" value="Sig_transdc_His_kin_internal"/>
</dbReference>
<feature type="domain" description="Signal transduction histidine kinase internal region" evidence="2">
    <location>
        <begin position="137"/>
        <end position="215"/>
    </location>
</feature>
<keyword evidence="1" id="KW-1133">Transmembrane helix</keyword>
<dbReference type="Pfam" id="PF06580">
    <property type="entry name" value="His_kinase"/>
    <property type="match status" value="1"/>
</dbReference>
<proteinExistence type="predicted"/>
<dbReference type="PANTHER" id="PTHR34220:SF7">
    <property type="entry name" value="SENSOR HISTIDINE KINASE YPDA"/>
    <property type="match status" value="1"/>
</dbReference>
<sequence length="325" mass="38043">MSLFYQNALYEVPFTIYFYKWLEYALVTVVLIVTLRTLYLYNLKKYPGPENRKKRWLFLPLLLIPFSIILCMYLFFIEPHVTTEIPGYVQPNTRTLVITGSIMLLVNEAAYTILIYIYELNQVKVKAEQLEKEKAIAQLINLQNQMNPHFLFNSLNTLVFLIENDKDKSIDFVHKLAFFYKRMVSQHHKNLISLKEELEYIEAYTKLLKIRHGGNLNFNFTIREDVLTNYVVPMSIQIGIENAVKHNNVSQRHPLTITIYSQNQEIVIENNLQKTEKNIGVSGLGISNINKRYQLVANKTVSTEDNGSVYRLKIPLIHKDDKKMD</sequence>
<organism evidence="3 4">
    <name type="scientific">Croceivirga radicis</name>
    <dbReference type="NCBI Taxonomy" id="1929488"/>
    <lineage>
        <taxon>Bacteria</taxon>
        <taxon>Pseudomonadati</taxon>
        <taxon>Bacteroidota</taxon>
        <taxon>Flavobacteriia</taxon>
        <taxon>Flavobacteriales</taxon>
        <taxon>Flavobacteriaceae</taxon>
        <taxon>Croceivirga</taxon>
    </lineage>
</organism>
<keyword evidence="1" id="KW-0472">Membrane</keyword>
<dbReference type="InterPro" id="IPR036890">
    <property type="entry name" value="HATPase_C_sf"/>
</dbReference>
<evidence type="ECO:0000313" key="3">
    <source>
        <dbReference type="EMBL" id="OQD42157.1"/>
    </source>
</evidence>
<reference evidence="3 4" key="1">
    <citation type="submission" date="2016-12" db="EMBL/GenBank/DDBJ databases">
        <authorList>
            <person name="Song W.-J."/>
            <person name="Kurnit D.M."/>
        </authorList>
    </citation>
    <scope>NUCLEOTIDE SEQUENCE [LARGE SCALE GENOMIC DNA]</scope>
    <source>
        <strain evidence="3 4">HSG9</strain>
    </source>
</reference>
<dbReference type="InterPro" id="IPR050640">
    <property type="entry name" value="Bact_2-comp_sensor_kinase"/>
</dbReference>
<comment type="caution">
    <text evidence="3">The sequence shown here is derived from an EMBL/GenBank/DDBJ whole genome shotgun (WGS) entry which is preliminary data.</text>
</comment>
<dbReference type="Gene3D" id="3.30.565.10">
    <property type="entry name" value="Histidine kinase-like ATPase, C-terminal domain"/>
    <property type="match status" value="1"/>
</dbReference>
<dbReference type="AlphaFoldDB" id="A0A1V6LQ49"/>
<keyword evidence="1" id="KW-0812">Transmembrane</keyword>